<feature type="compositionally biased region" description="Low complexity" evidence="1">
    <location>
        <begin position="90"/>
        <end position="105"/>
    </location>
</feature>
<proteinExistence type="predicted"/>
<sequence>MHAREASPSPYHHTLSTVPPSPPTTPSRIGDSTTSTIRIPSSQTHSPRNRICTPNKLITSTPTQPTLAMSLVAPTPRTPQRQGMSPHIQSPRSCSSPPARPSSRSECLLRNTLRKDDTRRTSATSRARSRSPSSCSDCDDDVFFQSALLINPSATSRPQAQNIQSKSFYIPNENEDSSYAQLLRSRSFSNSNSSGYPVAQVQQEKLDESLSSSLPRAYVLGSGAAPHEAVLRTRLERVLHRGMREERRRMKRSPDDECAQSSSASPPSLARSNSRTNSQASEKTHATAPEVEPLLPPSLSSKPGRTHRYPQSMSVTCVQTQKPPRSPRSPRSQRETSPWMTAPLPPSPTFSTPTKKSPSSPSRHSPNSGILSTFSSANSQVPVVPPQFDLRAASQACKQVSGYVSFASVAGLGAPPGVGDDDVSVKEAQRGRGLPRWWIF</sequence>
<feature type="compositionally biased region" description="Low complexity" evidence="1">
    <location>
        <begin position="349"/>
        <end position="368"/>
    </location>
</feature>
<gene>
    <name evidence="2" type="ORF">AZE42_03379</name>
</gene>
<accession>A0A1J8QS82</accession>
<dbReference type="EMBL" id="LVVM01002662">
    <property type="protein sequence ID" value="OJA16305.1"/>
    <property type="molecule type" value="Genomic_DNA"/>
</dbReference>
<evidence type="ECO:0000313" key="3">
    <source>
        <dbReference type="Proteomes" id="UP000183567"/>
    </source>
</evidence>
<evidence type="ECO:0000313" key="2">
    <source>
        <dbReference type="EMBL" id="OJA16305.1"/>
    </source>
</evidence>
<dbReference type="AlphaFoldDB" id="A0A1J8QS82"/>
<feature type="compositionally biased region" description="Low complexity" evidence="1">
    <location>
        <begin position="121"/>
        <end position="136"/>
    </location>
</feature>
<comment type="caution">
    <text evidence="2">The sequence shown here is derived from an EMBL/GenBank/DDBJ whole genome shotgun (WGS) entry which is preliminary data.</text>
</comment>
<feature type="compositionally biased region" description="Polar residues" evidence="1">
    <location>
        <begin position="309"/>
        <end position="322"/>
    </location>
</feature>
<name>A0A1J8QS82_9AGAM</name>
<dbReference type="OrthoDB" id="3067719at2759"/>
<dbReference type="Proteomes" id="UP000183567">
    <property type="component" value="Unassembled WGS sequence"/>
</dbReference>
<feature type="region of interest" description="Disordered" evidence="1">
    <location>
        <begin position="1"/>
        <end position="136"/>
    </location>
</feature>
<organism evidence="2 3">
    <name type="scientific">Rhizopogon vesiculosus</name>
    <dbReference type="NCBI Taxonomy" id="180088"/>
    <lineage>
        <taxon>Eukaryota</taxon>
        <taxon>Fungi</taxon>
        <taxon>Dikarya</taxon>
        <taxon>Basidiomycota</taxon>
        <taxon>Agaricomycotina</taxon>
        <taxon>Agaricomycetes</taxon>
        <taxon>Agaricomycetidae</taxon>
        <taxon>Boletales</taxon>
        <taxon>Suillineae</taxon>
        <taxon>Rhizopogonaceae</taxon>
        <taxon>Rhizopogon</taxon>
    </lineage>
</organism>
<feature type="compositionally biased region" description="Low complexity" evidence="1">
    <location>
        <begin position="261"/>
        <end position="275"/>
    </location>
</feature>
<feature type="compositionally biased region" description="Polar residues" evidence="1">
    <location>
        <begin position="56"/>
        <end position="67"/>
    </location>
</feature>
<dbReference type="STRING" id="180088.A0A1J8QS82"/>
<feature type="compositionally biased region" description="Polar residues" evidence="1">
    <location>
        <begin position="30"/>
        <end position="46"/>
    </location>
</feature>
<evidence type="ECO:0000256" key="1">
    <source>
        <dbReference type="SAM" id="MobiDB-lite"/>
    </source>
</evidence>
<protein>
    <submittedName>
        <fullName evidence="2">Uncharacterized protein</fullName>
    </submittedName>
</protein>
<reference evidence="2 3" key="1">
    <citation type="submission" date="2016-03" db="EMBL/GenBank/DDBJ databases">
        <title>Comparative genomics of the ectomycorrhizal sister species Rhizopogon vinicolor and Rhizopogon vesiculosus (Basidiomycota: Boletales) reveals a divergence of the mating type B locus.</title>
        <authorList>
            <person name="Mujic A.B."/>
            <person name="Kuo A."/>
            <person name="Tritt A."/>
            <person name="Lipzen A."/>
            <person name="Chen C."/>
            <person name="Johnson J."/>
            <person name="Sharma A."/>
            <person name="Barry K."/>
            <person name="Grigoriev I.V."/>
            <person name="Spatafora J.W."/>
        </authorList>
    </citation>
    <scope>NUCLEOTIDE SEQUENCE [LARGE SCALE GENOMIC DNA]</scope>
    <source>
        <strain evidence="2 3">AM-OR11-056</strain>
    </source>
</reference>
<feature type="compositionally biased region" description="Basic and acidic residues" evidence="1">
    <location>
        <begin position="241"/>
        <end position="255"/>
    </location>
</feature>
<feature type="region of interest" description="Disordered" evidence="1">
    <location>
        <begin position="241"/>
        <end position="374"/>
    </location>
</feature>
<keyword evidence="3" id="KW-1185">Reference proteome</keyword>